<evidence type="ECO:0000313" key="3">
    <source>
        <dbReference type="Proteomes" id="UP000594778"/>
    </source>
</evidence>
<name>A0A7T2S8W4_DELAC</name>
<feature type="signal peptide" evidence="1">
    <location>
        <begin position="1"/>
        <end position="21"/>
    </location>
</feature>
<accession>A0A7T2S8W4</accession>
<sequence length="108" mass="11912">MKSTLSLAAVAMMLVTSQAWADTFPTGKSYYGSEVQSPNFRTIDLSQKKPININCGEIIQFSSNGKTFIWKADSIYHSEVPIAKFAPKGFDAQGRSMFVAPNEYEYGG</sequence>
<feature type="chain" id="PRO_5032483448" evidence="1">
    <location>
        <begin position="22"/>
        <end position="108"/>
    </location>
</feature>
<keyword evidence="1" id="KW-0732">Signal</keyword>
<dbReference type="EMBL" id="CP065668">
    <property type="protein sequence ID" value="QPS11099.1"/>
    <property type="molecule type" value="Genomic_DNA"/>
</dbReference>
<proteinExistence type="predicted"/>
<dbReference type="Proteomes" id="UP000594778">
    <property type="component" value="Chromosome"/>
</dbReference>
<protein>
    <submittedName>
        <fullName evidence="2">CzcE family metal-binding protein</fullName>
    </submittedName>
</protein>
<gene>
    <name evidence="2" type="ORF">I6G66_14335</name>
</gene>
<evidence type="ECO:0000313" key="2">
    <source>
        <dbReference type="EMBL" id="QPS11099.1"/>
    </source>
</evidence>
<dbReference type="Gene3D" id="2.60.40.2280">
    <property type="entry name" value="Heavy-metal resistance protein CzcE"/>
    <property type="match status" value="1"/>
</dbReference>
<dbReference type="GeneID" id="25359866"/>
<dbReference type="AlphaFoldDB" id="A0A7T2S8W4"/>
<dbReference type="Pfam" id="PF16986">
    <property type="entry name" value="CzcE"/>
    <property type="match status" value="1"/>
</dbReference>
<organism evidence="2 3">
    <name type="scientific">Delftia acidovorans</name>
    <name type="common">Pseudomonas acidovorans</name>
    <name type="synonym">Comamonas acidovorans</name>
    <dbReference type="NCBI Taxonomy" id="80866"/>
    <lineage>
        <taxon>Bacteria</taxon>
        <taxon>Pseudomonadati</taxon>
        <taxon>Pseudomonadota</taxon>
        <taxon>Betaproteobacteria</taxon>
        <taxon>Burkholderiales</taxon>
        <taxon>Comamonadaceae</taxon>
        <taxon>Delftia</taxon>
    </lineage>
</organism>
<reference evidence="2 3" key="1">
    <citation type="submission" date="2020-12" db="EMBL/GenBank/DDBJ databases">
        <title>FDA dAtabase for Regulatory Grade micrObial Sequences (FDA-ARGOS): Supporting development and validation of Infectious Disease Dx tests.</title>
        <authorList>
            <person name="Sproer C."/>
            <person name="Gronow S."/>
            <person name="Severitt S."/>
            <person name="Schroder I."/>
            <person name="Tallon L."/>
            <person name="Sadzewicz L."/>
            <person name="Zhao X."/>
            <person name="Boylan J."/>
            <person name="Ott S."/>
            <person name="Bowen H."/>
            <person name="Vavikolanu K."/>
            <person name="Mehta A."/>
            <person name="Aluvathingal J."/>
            <person name="Nadendla S."/>
            <person name="Lowell S."/>
            <person name="Myers T."/>
            <person name="Yan Y."/>
            <person name="Sichtig H."/>
        </authorList>
    </citation>
    <scope>NUCLEOTIDE SEQUENCE [LARGE SCALE GENOMIC DNA]</scope>
    <source>
        <strain evidence="2 3">FDAARGOS_909</strain>
    </source>
</reference>
<dbReference type="RefSeq" id="WP_012203652.1">
    <property type="nucleotide sequence ID" value="NZ_CANENH010000005.1"/>
</dbReference>
<dbReference type="InterPro" id="IPR031560">
    <property type="entry name" value="CzcE"/>
</dbReference>
<evidence type="ECO:0000256" key="1">
    <source>
        <dbReference type="SAM" id="SignalP"/>
    </source>
</evidence>
<dbReference type="InterPro" id="IPR038674">
    <property type="entry name" value="CzcE_sf"/>
</dbReference>